<name>A0ACB8TUW7_9APHY</name>
<accession>A0ACB8TUW7</accession>
<protein>
    <submittedName>
        <fullName evidence="1">Uncharacterized protein</fullName>
    </submittedName>
</protein>
<evidence type="ECO:0000313" key="2">
    <source>
        <dbReference type="Proteomes" id="UP001055072"/>
    </source>
</evidence>
<dbReference type="Proteomes" id="UP001055072">
    <property type="component" value="Unassembled WGS sequence"/>
</dbReference>
<dbReference type="EMBL" id="MU274928">
    <property type="protein sequence ID" value="KAI0085778.1"/>
    <property type="molecule type" value="Genomic_DNA"/>
</dbReference>
<organism evidence="1 2">
    <name type="scientific">Irpex rosettiformis</name>
    <dbReference type="NCBI Taxonomy" id="378272"/>
    <lineage>
        <taxon>Eukaryota</taxon>
        <taxon>Fungi</taxon>
        <taxon>Dikarya</taxon>
        <taxon>Basidiomycota</taxon>
        <taxon>Agaricomycotina</taxon>
        <taxon>Agaricomycetes</taxon>
        <taxon>Polyporales</taxon>
        <taxon>Irpicaceae</taxon>
        <taxon>Irpex</taxon>
    </lineage>
</organism>
<gene>
    <name evidence="1" type="ORF">BDY19DRAFT_895986</name>
</gene>
<proteinExistence type="predicted"/>
<reference evidence="1" key="1">
    <citation type="journal article" date="2021" name="Environ. Microbiol.">
        <title>Gene family expansions and transcriptome signatures uncover fungal adaptations to wood decay.</title>
        <authorList>
            <person name="Hage H."/>
            <person name="Miyauchi S."/>
            <person name="Viragh M."/>
            <person name="Drula E."/>
            <person name="Min B."/>
            <person name="Chaduli D."/>
            <person name="Navarro D."/>
            <person name="Favel A."/>
            <person name="Norest M."/>
            <person name="Lesage-Meessen L."/>
            <person name="Balint B."/>
            <person name="Merenyi Z."/>
            <person name="de Eugenio L."/>
            <person name="Morin E."/>
            <person name="Martinez A.T."/>
            <person name="Baldrian P."/>
            <person name="Stursova M."/>
            <person name="Martinez M.J."/>
            <person name="Novotny C."/>
            <person name="Magnuson J.K."/>
            <person name="Spatafora J.W."/>
            <person name="Maurice S."/>
            <person name="Pangilinan J."/>
            <person name="Andreopoulos W."/>
            <person name="LaButti K."/>
            <person name="Hundley H."/>
            <person name="Na H."/>
            <person name="Kuo A."/>
            <person name="Barry K."/>
            <person name="Lipzen A."/>
            <person name="Henrissat B."/>
            <person name="Riley R."/>
            <person name="Ahrendt S."/>
            <person name="Nagy L.G."/>
            <person name="Grigoriev I.V."/>
            <person name="Martin F."/>
            <person name="Rosso M.N."/>
        </authorList>
    </citation>
    <scope>NUCLEOTIDE SEQUENCE</scope>
    <source>
        <strain evidence="1">CBS 384.51</strain>
    </source>
</reference>
<evidence type="ECO:0000313" key="1">
    <source>
        <dbReference type="EMBL" id="KAI0085778.1"/>
    </source>
</evidence>
<sequence>MAFDELGMHRLGLAFVYRIVPVIVVSVLYGIYIAILCSATFALIQRGLRAQGSPFVLISLWLLFLVSTALWGLELAQLLGLNQILLAPNGLQPDALFDRFYNLIASETKITGVLFECQMIIGDIIVIWRASAIWHDRRTVILLPLSWWALMIINMIVHASLCQSGVATTRYGEICKATDVLAPTLSIMVNVSVMLLTIYKAWLLRDLLRLNLYEKRRDNKVLSLFVLLIESGTLYVTALVTDLLVTSYVTGGNETIQRMISCISGYSTVQFVGIYPTLMIVMLRRSVWNRSGDSTVVVLDGSRVGDGFSVTVSEVRFASPHDREKGTQLSQHQTSHSSLN</sequence>
<keyword evidence="2" id="KW-1185">Reference proteome</keyword>
<comment type="caution">
    <text evidence="1">The sequence shown here is derived from an EMBL/GenBank/DDBJ whole genome shotgun (WGS) entry which is preliminary data.</text>
</comment>